<dbReference type="Pfam" id="PF09709">
    <property type="entry name" value="Cas_Csd1"/>
    <property type="match status" value="1"/>
</dbReference>
<proteinExistence type="predicted"/>
<dbReference type="AlphaFoldDB" id="A0A540WWS7"/>
<comment type="caution">
    <text evidence="1">The sequence shown here is derived from an EMBL/GenBank/DDBJ whole genome shotgun (WGS) entry which is preliminary data.</text>
</comment>
<dbReference type="RefSeq" id="WP_181790888.1">
    <property type="nucleotide sequence ID" value="NZ_VIFM01000100.1"/>
</dbReference>
<evidence type="ECO:0000313" key="1">
    <source>
        <dbReference type="EMBL" id="TQF13453.1"/>
    </source>
</evidence>
<organism evidence="1 2">
    <name type="scientific">Myxococcus llanfairpwllgwyngyllgogerychwyrndrobwllllantysiliogogogochensis</name>
    <dbReference type="NCBI Taxonomy" id="2590453"/>
    <lineage>
        <taxon>Bacteria</taxon>
        <taxon>Pseudomonadati</taxon>
        <taxon>Myxococcota</taxon>
        <taxon>Myxococcia</taxon>
        <taxon>Myxococcales</taxon>
        <taxon>Cystobacterineae</taxon>
        <taxon>Myxococcaceae</taxon>
        <taxon>Myxococcus</taxon>
    </lineage>
</organism>
<accession>A0A540WWS7</accession>
<dbReference type="EMBL" id="VIFM01000100">
    <property type="protein sequence ID" value="TQF13453.1"/>
    <property type="molecule type" value="Genomic_DNA"/>
</dbReference>
<protein>
    <submittedName>
        <fullName evidence="1">Type I-C CRISPR-associated protein Cas8c/Csd1</fullName>
    </submittedName>
</protein>
<name>A0A540WWS7_9BACT</name>
<gene>
    <name evidence="1" type="ORF">FJV41_23985</name>
</gene>
<dbReference type="Proteomes" id="UP000315369">
    <property type="component" value="Unassembled WGS sequence"/>
</dbReference>
<reference evidence="1 2" key="1">
    <citation type="submission" date="2019-06" db="EMBL/GenBank/DDBJ databases">
        <authorList>
            <person name="Livingstone P."/>
            <person name="Whitworth D."/>
        </authorList>
    </citation>
    <scope>NUCLEOTIDE SEQUENCE [LARGE SCALE GENOMIC DNA]</scope>
    <source>
        <strain evidence="1 2">AM401</strain>
    </source>
</reference>
<dbReference type="InterPro" id="IPR010144">
    <property type="entry name" value="CRISPR-assoc_prot_Csd1-typ"/>
</dbReference>
<feature type="non-terminal residue" evidence="1">
    <location>
        <position position="1"/>
    </location>
</feature>
<keyword evidence="2" id="KW-1185">Reference proteome</keyword>
<evidence type="ECO:0000313" key="2">
    <source>
        <dbReference type="Proteomes" id="UP000315369"/>
    </source>
</evidence>
<sequence length="350" mass="37160">GGMGARLVSFRAPAFSSHGLEQGANAPISKRAALGYVLALNHLLDASGARHFRQGIRLAGDTVLVLWTDGPAEESERFLSLVDPTLTELKRWAESSMPVDTLLRPGARLYGATLSGKEGRAVVRDMLEAQLAEVVSNVRSFHAQLRLGGAPSWPVPVWALLRSLEGRAGRELSPELATRFARCILTGEAFPAALLTAALTRMAGGDEDALHLETRAGLIRACLHRSGGAAASALGDVPGGTLPAPFVLGRLFAVLEQLDGGSGFRERHFARCSHTPSLAFPALLQRVASNARNRRELVATRDALVTELLGGTFPGYLNTEGQALVALGYAREAVFQTKSGSAPKRTRSAS</sequence>